<dbReference type="RefSeq" id="WP_082723506.1">
    <property type="nucleotide sequence ID" value="NZ_JAJA02000001.1"/>
</dbReference>
<sequence>MKNSAAAEVIPADKTTLDLRDAGARQDIGLVGHVQVSLAAQVGTINLSVERLFGLKAGDVIDMNEALEAPITLMLNGRAVARAELLAVDDHFGVRILELA</sequence>
<dbReference type="SUPFAM" id="SSF101801">
    <property type="entry name" value="Surface presentation of antigens (SPOA)"/>
    <property type="match status" value="1"/>
</dbReference>
<dbReference type="PRINTS" id="PR00956">
    <property type="entry name" value="FLGMOTORFLIN"/>
</dbReference>
<keyword evidence="5" id="KW-0145">Chemotaxis</keyword>
<dbReference type="PANTHER" id="PTHR43484">
    <property type="match status" value="1"/>
</dbReference>
<feature type="domain" description="Flagellar motor switch protein FliN-like C-terminal" evidence="8">
    <location>
        <begin position="31"/>
        <end position="99"/>
    </location>
</feature>
<dbReference type="PANTHER" id="PTHR43484:SF1">
    <property type="entry name" value="FLAGELLAR MOTOR SWITCH PROTEIN FLIN"/>
    <property type="match status" value="1"/>
</dbReference>
<comment type="subcellular location">
    <subcellularLocation>
        <location evidence="1">Cell membrane</location>
        <topology evidence="1">Peripheral membrane protein</topology>
        <orientation evidence="1">Cytoplasmic side</orientation>
    </subcellularLocation>
</comment>
<evidence type="ECO:0000256" key="7">
    <source>
        <dbReference type="ARBA" id="ARBA00023136"/>
    </source>
</evidence>
<dbReference type="InterPro" id="IPR036429">
    <property type="entry name" value="SpoA-like_sf"/>
</dbReference>
<evidence type="ECO:0000256" key="3">
    <source>
        <dbReference type="ARBA" id="ARBA00021897"/>
    </source>
</evidence>
<evidence type="ECO:0000256" key="2">
    <source>
        <dbReference type="ARBA" id="ARBA00009226"/>
    </source>
</evidence>
<dbReference type="Pfam" id="PF01052">
    <property type="entry name" value="FliMN_C"/>
    <property type="match status" value="1"/>
</dbReference>
<dbReference type="InterPro" id="IPR051469">
    <property type="entry name" value="FliN/MopA/SpaO"/>
</dbReference>
<keyword evidence="4" id="KW-1003">Cell membrane</keyword>
<keyword evidence="10" id="KW-1185">Reference proteome</keyword>
<dbReference type="GO" id="GO:0005886">
    <property type="term" value="C:plasma membrane"/>
    <property type="evidence" value="ECO:0007669"/>
    <property type="project" value="UniProtKB-SubCell"/>
</dbReference>
<comment type="caution">
    <text evidence="9">The sequence shown here is derived from an EMBL/GenBank/DDBJ whole genome shotgun (WGS) entry which is preliminary data.</text>
</comment>
<dbReference type="GO" id="GO:0071973">
    <property type="term" value="P:bacterial-type flagellum-dependent cell motility"/>
    <property type="evidence" value="ECO:0007669"/>
    <property type="project" value="InterPro"/>
</dbReference>
<dbReference type="GO" id="GO:0009425">
    <property type="term" value="C:bacterial-type flagellum basal body"/>
    <property type="evidence" value="ECO:0007669"/>
    <property type="project" value="InterPro"/>
</dbReference>
<dbReference type="EMBL" id="JAJA02000001">
    <property type="protein sequence ID" value="KWS04065.1"/>
    <property type="molecule type" value="Genomic_DNA"/>
</dbReference>
<dbReference type="InterPro" id="IPR001543">
    <property type="entry name" value="FliN-like_C"/>
</dbReference>
<evidence type="ECO:0000256" key="6">
    <source>
        <dbReference type="ARBA" id="ARBA00022779"/>
    </source>
</evidence>
<dbReference type="AlphaFoldDB" id="A0A108U7N1"/>
<evidence type="ECO:0000259" key="8">
    <source>
        <dbReference type="Pfam" id="PF01052"/>
    </source>
</evidence>
<dbReference type="GO" id="GO:0003774">
    <property type="term" value="F:cytoskeletal motor activity"/>
    <property type="evidence" value="ECO:0007669"/>
    <property type="project" value="InterPro"/>
</dbReference>
<evidence type="ECO:0000256" key="1">
    <source>
        <dbReference type="ARBA" id="ARBA00004413"/>
    </source>
</evidence>
<accession>A0A108U7N1</accession>
<comment type="similarity">
    <text evidence="2">Belongs to the FliN/MopA/SpaO family.</text>
</comment>
<keyword evidence="7" id="KW-0472">Membrane</keyword>
<evidence type="ECO:0000256" key="5">
    <source>
        <dbReference type="ARBA" id="ARBA00022500"/>
    </source>
</evidence>
<dbReference type="Proteomes" id="UP000023435">
    <property type="component" value="Unassembled WGS sequence"/>
</dbReference>
<evidence type="ECO:0000256" key="4">
    <source>
        <dbReference type="ARBA" id="ARBA00022475"/>
    </source>
</evidence>
<dbReference type="InterPro" id="IPR001172">
    <property type="entry name" value="FliN_T3SS_HrcQb"/>
</dbReference>
<dbReference type="Gene3D" id="2.30.330.10">
    <property type="entry name" value="SpoA-like"/>
    <property type="match status" value="1"/>
</dbReference>
<name>A0A108U7N1_9GAMM</name>
<dbReference type="GO" id="GO:0006935">
    <property type="term" value="P:chemotaxis"/>
    <property type="evidence" value="ECO:0007669"/>
    <property type="project" value="UniProtKB-KW"/>
</dbReference>
<reference evidence="9 10" key="1">
    <citation type="journal article" date="2014" name="Genome Announc.">
        <title>Draft Genome Sequence of Lysobacter capsici AZ78, a Bacterium Antagonistic to Plant-Pathogenic Oomycetes.</title>
        <authorList>
            <person name="Puopolo G."/>
            <person name="Sonego P."/>
            <person name="Engelen K."/>
            <person name="Pertot I."/>
        </authorList>
    </citation>
    <scope>NUCLEOTIDE SEQUENCE [LARGE SCALE GENOMIC DNA]</scope>
    <source>
        <strain evidence="9 10">AZ78</strain>
    </source>
</reference>
<keyword evidence="6" id="KW-0283">Flagellar rotation</keyword>
<organism evidence="9 10">
    <name type="scientific">Lysobacter capsici AZ78</name>
    <dbReference type="NCBI Taxonomy" id="1444315"/>
    <lineage>
        <taxon>Bacteria</taxon>
        <taxon>Pseudomonadati</taxon>
        <taxon>Pseudomonadota</taxon>
        <taxon>Gammaproteobacteria</taxon>
        <taxon>Lysobacterales</taxon>
        <taxon>Lysobacteraceae</taxon>
        <taxon>Lysobacter</taxon>
    </lineage>
</organism>
<dbReference type="OrthoDB" id="5956226at2"/>
<evidence type="ECO:0000313" key="9">
    <source>
        <dbReference type="EMBL" id="KWS04065.1"/>
    </source>
</evidence>
<protein>
    <recommendedName>
        <fullName evidence="3">Flagellar motor switch protein FliN</fullName>
    </recommendedName>
</protein>
<evidence type="ECO:0000313" key="10">
    <source>
        <dbReference type="Proteomes" id="UP000023435"/>
    </source>
</evidence>
<proteinExistence type="inferred from homology"/>
<gene>
    <name evidence="9" type="ORF">AZ78_1614</name>
</gene>